<comment type="caution">
    <text evidence="3">The sequence shown here is derived from an EMBL/GenBank/DDBJ whole genome shotgun (WGS) entry which is preliminary data.</text>
</comment>
<feature type="domain" description="OTU" evidence="2">
    <location>
        <begin position="140"/>
        <end position="279"/>
    </location>
</feature>
<feature type="region of interest" description="Disordered" evidence="1">
    <location>
        <begin position="466"/>
        <end position="496"/>
    </location>
</feature>
<feature type="compositionally biased region" description="Basic residues" evidence="1">
    <location>
        <begin position="90"/>
        <end position="100"/>
    </location>
</feature>
<dbReference type="InterPro" id="IPR038765">
    <property type="entry name" value="Papain-like_cys_pep_sf"/>
</dbReference>
<dbReference type="Gene3D" id="3.90.70.80">
    <property type="match status" value="1"/>
</dbReference>
<accession>A0ABD0JLS8</accession>
<dbReference type="EMBL" id="JACVVK020000396">
    <property type="protein sequence ID" value="KAK7475710.1"/>
    <property type="molecule type" value="Genomic_DNA"/>
</dbReference>
<gene>
    <name evidence="3" type="ORF">BaRGS_00033032</name>
</gene>
<organism evidence="3 4">
    <name type="scientific">Batillaria attramentaria</name>
    <dbReference type="NCBI Taxonomy" id="370345"/>
    <lineage>
        <taxon>Eukaryota</taxon>
        <taxon>Metazoa</taxon>
        <taxon>Spiralia</taxon>
        <taxon>Lophotrochozoa</taxon>
        <taxon>Mollusca</taxon>
        <taxon>Gastropoda</taxon>
        <taxon>Caenogastropoda</taxon>
        <taxon>Sorbeoconcha</taxon>
        <taxon>Cerithioidea</taxon>
        <taxon>Batillariidae</taxon>
        <taxon>Batillaria</taxon>
    </lineage>
</organism>
<dbReference type="PANTHER" id="PTHR10773:SF19">
    <property type="match status" value="1"/>
</dbReference>
<reference evidence="3 4" key="1">
    <citation type="journal article" date="2023" name="Sci. Data">
        <title>Genome assembly of the Korean intertidal mud-creeper Batillaria attramentaria.</title>
        <authorList>
            <person name="Patra A.K."/>
            <person name="Ho P.T."/>
            <person name="Jun S."/>
            <person name="Lee S.J."/>
            <person name="Kim Y."/>
            <person name="Won Y.J."/>
        </authorList>
    </citation>
    <scope>NUCLEOTIDE SEQUENCE [LARGE SCALE GENOMIC DNA]</scope>
    <source>
        <strain evidence="3">Wonlab-2016</strain>
    </source>
</reference>
<dbReference type="SUPFAM" id="SSF54001">
    <property type="entry name" value="Cysteine proteinases"/>
    <property type="match status" value="1"/>
</dbReference>
<dbReference type="Proteomes" id="UP001519460">
    <property type="component" value="Unassembled WGS sequence"/>
</dbReference>
<evidence type="ECO:0000313" key="3">
    <source>
        <dbReference type="EMBL" id="KAK7475710.1"/>
    </source>
</evidence>
<name>A0ABD0JLS8_9CAEN</name>
<sequence>MASDDSHVYLQLAASLTAETSDDGFNTSDDEPLKKIDFNDSDMEPLKWQTGFDSSDDEPLQKKADRHDDDDVRADPSYEPSDCEQGSTEKKRKACKRKRRAIDPDLQKAKESSFQVHLTHQRNLREHTGRLDNFLSANGLYRQEIAPDGNCFFEAAVTHLEDISHIELRNCLCDYLEDNFSEFIHFMVNKSDEDENERYLRYFSNVNELRRPGRWVNDAADLLPRALADWAERTVVIYFSDVYKSQHEIHPTAGRQSQAVIPLAFIDYDPSHYDACLPIPRARADLTDPSTSLGSDARCTISAECESTATPPNDSEHGDTTPPLHNGDDTTITTLGETYVDHAMKHSCGGVFTGQQQRGKSRPPHNKYSDDAVNRAKEHIASFPVVESHYTRKDTQRLYLSSELTLSKMYELYLEQCQQENQQPVSNRKYREIFTHNFNYSFHQPKKDQCVTCTVFKQKGSTASEEDKLEYQQHIERKDRAREEKARDKNEASKDPKKHVVTMDLQAVLQAPCGLVSQLYYKRKLSVYNFTVYSLTDRKGTCFTWDESEGKRGSCEIATCLYIYLSSLPKDVEEVIIFSDCCAGQNRSQYLSAAMIHAVNHIGNIKVITHKYLETGHTHMECDSMHSAITFAKRHTSIYTPSEWDIVLRMARRGQPYVVIPLKHTDFLDFKSLASTAIRNTKTDLKGNKVNWLGIRCMQFLKGQEEMMFFKYSFDEQEYQVLKMIGSSKRRGPPLPSQVPRCYSGKLPISAAKKQDLLSLCQSGVIPVQHHNYYTSLLSSSTTKEKLPEPDIMEDDSSDLD</sequence>
<feature type="compositionally biased region" description="Basic and acidic residues" evidence="1">
    <location>
        <begin position="59"/>
        <end position="76"/>
    </location>
</feature>
<protein>
    <recommendedName>
        <fullName evidence="2">OTU domain-containing protein</fullName>
    </recommendedName>
</protein>
<feature type="compositionally biased region" description="Basic and acidic residues" evidence="1">
    <location>
        <begin position="466"/>
        <end position="495"/>
    </location>
</feature>
<dbReference type="PANTHER" id="PTHR10773">
    <property type="entry name" value="DNA-DIRECTED RNA POLYMERASES I, II, AND III SUBUNIT RPABC2"/>
    <property type="match status" value="1"/>
</dbReference>
<evidence type="ECO:0000259" key="2">
    <source>
        <dbReference type="PROSITE" id="PS50802"/>
    </source>
</evidence>
<dbReference type="InterPro" id="IPR003323">
    <property type="entry name" value="OTU_dom"/>
</dbReference>
<keyword evidence="4" id="KW-1185">Reference proteome</keyword>
<feature type="region of interest" description="Disordered" evidence="1">
    <location>
        <begin position="779"/>
        <end position="801"/>
    </location>
</feature>
<evidence type="ECO:0000313" key="4">
    <source>
        <dbReference type="Proteomes" id="UP001519460"/>
    </source>
</evidence>
<dbReference type="Pfam" id="PF02338">
    <property type="entry name" value="OTU"/>
    <property type="match status" value="1"/>
</dbReference>
<feature type="region of interest" description="Disordered" evidence="1">
    <location>
        <begin position="305"/>
        <end position="328"/>
    </location>
</feature>
<feature type="region of interest" description="Disordered" evidence="1">
    <location>
        <begin position="351"/>
        <end position="370"/>
    </location>
</feature>
<feature type="compositionally biased region" description="Acidic residues" evidence="1">
    <location>
        <begin position="791"/>
        <end position="801"/>
    </location>
</feature>
<dbReference type="AlphaFoldDB" id="A0ABD0JLS8"/>
<dbReference type="PROSITE" id="PS50802">
    <property type="entry name" value="OTU"/>
    <property type="match status" value="1"/>
</dbReference>
<evidence type="ECO:0000256" key="1">
    <source>
        <dbReference type="SAM" id="MobiDB-lite"/>
    </source>
</evidence>
<feature type="compositionally biased region" description="Polar residues" evidence="1">
    <location>
        <begin position="17"/>
        <end position="27"/>
    </location>
</feature>
<feature type="region of interest" description="Disordered" evidence="1">
    <location>
        <begin position="16"/>
        <end position="102"/>
    </location>
</feature>
<proteinExistence type="predicted"/>